<name>A0A8H3KQ79_9GLOM</name>
<evidence type="ECO:0000313" key="2">
    <source>
        <dbReference type="Proteomes" id="UP000615446"/>
    </source>
</evidence>
<accession>A0A8H3KQ79</accession>
<dbReference type="EMBL" id="BLAL01000011">
    <property type="protein sequence ID" value="GES73853.1"/>
    <property type="molecule type" value="Genomic_DNA"/>
</dbReference>
<proteinExistence type="predicted"/>
<evidence type="ECO:0000313" key="1">
    <source>
        <dbReference type="EMBL" id="GES73853.1"/>
    </source>
</evidence>
<organism evidence="1 2">
    <name type="scientific">Rhizophagus clarus</name>
    <dbReference type="NCBI Taxonomy" id="94130"/>
    <lineage>
        <taxon>Eukaryota</taxon>
        <taxon>Fungi</taxon>
        <taxon>Fungi incertae sedis</taxon>
        <taxon>Mucoromycota</taxon>
        <taxon>Glomeromycotina</taxon>
        <taxon>Glomeromycetes</taxon>
        <taxon>Glomerales</taxon>
        <taxon>Glomeraceae</taxon>
        <taxon>Rhizophagus</taxon>
    </lineage>
</organism>
<gene>
    <name evidence="1" type="ORF">RCL2_000136400</name>
</gene>
<sequence>MQLFLSLIDKVNNTYGASYSYYTSTYITRRVGRSAIFEKVRVKDFFQRLNKSCKNLGLYAKLILPK</sequence>
<dbReference type="Proteomes" id="UP000615446">
    <property type="component" value="Unassembled WGS sequence"/>
</dbReference>
<protein>
    <submittedName>
        <fullName evidence="1">Uncharacterized protein</fullName>
    </submittedName>
</protein>
<dbReference type="AlphaFoldDB" id="A0A8H3KQ79"/>
<comment type="caution">
    <text evidence="1">The sequence shown here is derived from an EMBL/GenBank/DDBJ whole genome shotgun (WGS) entry which is preliminary data.</text>
</comment>
<reference evidence="1" key="1">
    <citation type="submission" date="2019-10" db="EMBL/GenBank/DDBJ databases">
        <title>Conservation and host-specific expression of non-tandemly repeated heterogenous ribosome RNA gene in arbuscular mycorrhizal fungi.</title>
        <authorList>
            <person name="Maeda T."/>
            <person name="Kobayashi Y."/>
            <person name="Nakagawa T."/>
            <person name="Ezawa T."/>
            <person name="Yamaguchi K."/>
            <person name="Bino T."/>
            <person name="Nishimoto Y."/>
            <person name="Shigenobu S."/>
            <person name="Kawaguchi M."/>
        </authorList>
    </citation>
    <scope>NUCLEOTIDE SEQUENCE</scope>
    <source>
        <strain evidence="1">HR1</strain>
    </source>
</reference>